<dbReference type="AlphaFoldDB" id="A0A821VJP6"/>
<keyword evidence="12" id="KW-1185">Reference proteome</keyword>
<dbReference type="Proteomes" id="UP000663880">
    <property type="component" value="Unassembled WGS sequence"/>
</dbReference>
<evidence type="ECO:0000256" key="8">
    <source>
        <dbReference type="ARBA" id="ARBA00023170"/>
    </source>
</evidence>
<proteinExistence type="inferred from homology"/>
<dbReference type="GO" id="GO:0005549">
    <property type="term" value="F:odorant binding"/>
    <property type="evidence" value="ECO:0007669"/>
    <property type="project" value="InterPro"/>
</dbReference>
<accession>A0A821VJP6</accession>
<reference evidence="11" key="1">
    <citation type="submission" date="2021-02" db="EMBL/GenBank/DDBJ databases">
        <authorList>
            <person name="Steward A R."/>
        </authorList>
    </citation>
    <scope>NUCLEOTIDE SEQUENCE</scope>
</reference>
<feature type="transmembrane region" description="Helical" evidence="10">
    <location>
        <begin position="131"/>
        <end position="150"/>
    </location>
</feature>
<gene>
    <name evidence="11" type="ORF">PMACD_LOCUS11852</name>
</gene>
<keyword evidence="8 10" id="KW-0675">Receptor</keyword>
<feature type="transmembrane region" description="Helical" evidence="10">
    <location>
        <begin position="269"/>
        <end position="288"/>
    </location>
</feature>
<evidence type="ECO:0000256" key="9">
    <source>
        <dbReference type="ARBA" id="ARBA00023224"/>
    </source>
</evidence>
<feature type="transmembrane region" description="Helical" evidence="10">
    <location>
        <begin position="70"/>
        <end position="92"/>
    </location>
</feature>
<evidence type="ECO:0000256" key="6">
    <source>
        <dbReference type="ARBA" id="ARBA00022989"/>
    </source>
</evidence>
<dbReference type="PANTHER" id="PTHR21137:SF35">
    <property type="entry name" value="ODORANT RECEPTOR 19A-RELATED"/>
    <property type="match status" value="1"/>
</dbReference>
<evidence type="ECO:0000256" key="5">
    <source>
        <dbReference type="ARBA" id="ARBA00022725"/>
    </source>
</evidence>
<comment type="similarity">
    <text evidence="10">Belongs to the insect chemoreceptor superfamily. Heteromeric odorant receptor channel (TC 1.A.69) family.</text>
</comment>
<protein>
    <recommendedName>
        <fullName evidence="10">Odorant receptor</fullName>
    </recommendedName>
</protein>
<evidence type="ECO:0000256" key="1">
    <source>
        <dbReference type="ARBA" id="ARBA00004651"/>
    </source>
</evidence>
<name>A0A821VJP6_9NEOP</name>
<dbReference type="GO" id="GO:0004984">
    <property type="term" value="F:olfactory receptor activity"/>
    <property type="evidence" value="ECO:0007669"/>
    <property type="project" value="InterPro"/>
</dbReference>
<evidence type="ECO:0000256" key="3">
    <source>
        <dbReference type="ARBA" id="ARBA00022606"/>
    </source>
</evidence>
<dbReference type="Pfam" id="PF02949">
    <property type="entry name" value="7tm_6"/>
    <property type="match status" value="1"/>
</dbReference>
<keyword evidence="4 10" id="KW-0812">Transmembrane</keyword>
<keyword evidence="7 10" id="KW-0472">Membrane</keyword>
<dbReference type="InterPro" id="IPR004117">
    <property type="entry name" value="7tm6_olfct_rcpt"/>
</dbReference>
<evidence type="ECO:0000313" key="12">
    <source>
        <dbReference type="Proteomes" id="UP000663880"/>
    </source>
</evidence>
<dbReference type="GO" id="GO:0007165">
    <property type="term" value="P:signal transduction"/>
    <property type="evidence" value="ECO:0007669"/>
    <property type="project" value="UniProtKB-KW"/>
</dbReference>
<dbReference type="GO" id="GO:0005886">
    <property type="term" value="C:plasma membrane"/>
    <property type="evidence" value="ECO:0007669"/>
    <property type="project" value="UniProtKB-SubCell"/>
</dbReference>
<dbReference type="OrthoDB" id="6617147at2759"/>
<comment type="subcellular location">
    <subcellularLocation>
        <location evidence="1 10">Cell membrane</location>
        <topology evidence="1 10">Multi-pass membrane protein</topology>
    </subcellularLocation>
</comment>
<keyword evidence="2" id="KW-1003">Cell membrane</keyword>
<feature type="transmembrane region" description="Helical" evidence="10">
    <location>
        <begin position="43"/>
        <end position="64"/>
    </location>
</feature>
<sequence length="395" mass="44901">MSFFINNTNYSLRVSLTWLRIMGLWAPDTLGWKRMLYTWHTGLVYMLVVGTFIIIQATDLFIIWGDIQLMTASAFVLLTNLTHSLKILNMVVRAARIKSIVKKNNNVLKMQITVDAKKAVKKCNREVNIHSMLYAFLTATTISLWALAAATENQNKQLPMRAWYPFNASQSPMYEIAYLHQSMSLMLSASMNASKDIVVMALIAQCRCRFRLISIALKGLCRDMHIVNNRLTKKQEEIVTVRLSNCIAEHQDTLETVNELERCFTESTFAQFTVSLAIICVTGVQLVFQTGNMLRMLSMTFYLLNMVDQVYLYCREGNELTIESENVSRSAYEWPWYACSVRVRRSALILMTRCCRTAKLTAGGFTTLSLATFVSIIKASYTFFTVLQGAGNGTK</sequence>
<evidence type="ECO:0000256" key="4">
    <source>
        <dbReference type="ARBA" id="ARBA00022692"/>
    </source>
</evidence>
<comment type="caution">
    <text evidence="11">The sequence shown here is derived from an EMBL/GenBank/DDBJ whole genome shotgun (WGS) entry which is preliminary data.</text>
</comment>
<comment type="caution">
    <text evidence="10">Lacks conserved residue(s) required for the propagation of feature annotation.</text>
</comment>
<dbReference type="EMBL" id="CAJOBZ010000043">
    <property type="protein sequence ID" value="CAF4907778.1"/>
    <property type="molecule type" value="Genomic_DNA"/>
</dbReference>
<evidence type="ECO:0000256" key="10">
    <source>
        <dbReference type="RuleBase" id="RU351113"/>
    </source>
</evidence>
<keyword evidence="6 10" id="KW-1133">Transmembrane helix</keyword>
<evidence type="ECO:0000313" key="11">
    <source>
        <dbReference type="EMBL" id="CAF4907778.1"/>
    </source>
</evidence>
<keyword evidence="5 10" id="KW-0552">Olfaction</keyword>
<dbReference type="PANTHER" id="PTHR21137">
    <property type="entry name" value="ODORANT RECEPTOR"/>
    <property type="match status" value="1"/>
</dbReference>
<keyword evidence="3 10" id="KW-0716">Sensory transduction</keyword>
<keyword evidence="9 10" id="KW-0807">Transducer</keyword>
<evidence type="ECO:0000256" key="7">
    <source>
        <dbReference type="ARBA" id="ARBA00023136"/>
    </source>
</evidence>
<organism evidence="11 12">
    <name type="scientific">Pieris macdunnoughi</name>
    <dbReference type="NCBI Taxonomy" id="345717"/>
    <lineage>
        <taxon>Eukaryota</taxon>
        <taxon>Metazoa</taxon>
        <taxon>Ecdysozoa</taxon>
        <taxon>Arthropoda</taxon>
        <taxon>Hexapoda</taxon>
        <taxon>Insecta</taxon>
        <taxon>Pterygota</taxon>
        <taxon>Neoptera</taxon>
        <taxon>Endopterygota</taxon>
        <taxon>Lepidoptera</taxon>
        <taxon>Glossata</taxon>
        <taxon>Ditrysia</taxon>
        <taxon>Papilionoidea</taxon>
        <taxon>Pieridae</taxon>
        <taxon>Pierinae</taxon>
        <taxon>Pieris</taxon>
    </lineage>
</organism>
<evidence type="ECO:0000256" key="2">
    <source>
        <dbReference type="ARBA" id="ARBA00022475"/>
    </source>
</evidence>